<keyword evidence="3" id="KW-0228">DNA excision</keyword>
<dbReference type="InterPro" id="IPR001162">
    <property type="entry name" value="UvrC_RNase_H_dom"/>
</dbReference>
<dbReference type="InterPro" id="IPR035901">
    <property type="entry name" value="GIY-YIG_endonuc_sf"/>
</dbReference>
<evidence type="ECO:0000259" key="7">
    <source>
        <dbReference type="PROSITE" id="PS50165"/>
    </source>
</evidence>
<dbReference type="PANTHER" id="PTHR30562">
    <property type="entry name" value="UVRC/OXIDOREDUCTASE"/>
    <property type="match status" value="1"/>
</dbReference>
<keyword evidence="4" id="KW-0267">Excision nuclease</keyword>
<dbReference type="InterPro" id="IPR050066">
    <property type="entry name" value="UvrABC_protein_C"/>
</dbReference>
<comment type="caution">
    <text evidence="8">The sequence shown here is derived from an EMBL/GenBank/DDBJ whole genome shotgun (WGS) entry which is preliminary data.</text>
</comment>
<accession>A0A1F5SJK5</accession>
<keyword evidence="2" id="KW-0227">DNA damage</keyword>
<dbReference type="GO" id="GO:0006289">
    <property type="term" value="P:nucleotide-excision repair"/>
    <property type="evidence" value="ECO:0007669"/>
    <property type="project" value="InterPro"/>
</dbReference>
<dbReference type="Pfam" id="PF08459">
    <property type="entry name" value="UvrC_RNaseH_dom"/>
    <property type="match status" value="1"/>
</dbReference>
<evidence type="ECO:0000259" key="6">
    <source>
        <dbReference type="PROSITE" id="PS50164"/>
    </source>
</evidence>
<feature type="domain" description="GIY-YIG" evidence="6">
    <location>
        <begin position="13"/>
        <end position="92"/>
    </location>
</feature>
<organism evidence="8 9">
    <name type="scientific">Candidatus Falkowbacteria bacterium RIFOXYA2_FULL_47_19</name>
    <dbReference type="NCBI Taxonomy" id="1797994"/>
    <lineage>
        <taxon>Bacteria</taxon>
        <taxon>Candidatus Falkowiibacteriota</taxon>
    </lineage>
</organism>
<evidence type="ECO:0000256" key="5">
    <source>
        <dbReference type="ARBA" id="ARBA00023204"/>
    </source>
</evidence>
<dbReference type="PROSITE" id="PS50164">
    <property type="entry name" value="GIY_YIG"/>
    <property type="match status" value="1"/>
</dbReference>
<dbReference type="PROSITE" id="PS50165">
    <property type="entry name" value="UVRC"/>
    <property type="match status" value="1"/>
</dbReference>
<proteinExistence type="predicted"/>
<evidence type="ECO:0000313" key="9">
    <source>
        <dbReference type="Proteomes" id="UP000178367"/>
    </source>
</evidence>
<protein>
    <recommendedName>
        <fullName evidence="10">Excinuclease ABC subunit C</fullName>
    </recommendedName>
</protein>
<evidence type="ECO:0008006" key="10">
    <source>
        <dbReference type="Google" id="ProtNLM"/>
    </source>
</evidence>
<dbReference type="SMART" id="SM00465">
    <property type="entry name" value="GIYc"/>
    <property type="match status" value="1"/>
</dbReference>
<dbReference type="PANTHER" id="PTHR30562:SF1">
    <property type="entry name" value="UVRABC SYSTEM PROTEIN C"/>
    <property type="match status" value="1"/>
</dbReference>
<gene>
    <name evidence="8" type="ORF">A2227_06345</name>
</gene>
<dbReference type="Proteomes" id="UP000178367">
    <property type="component" value="Unassembled WGS sequence"/>
</dbReference>
<dbReference type="GO" id="GO:0009380">
    <property type="term" value="C:excinuclease repair complex"/>
    <property type="evidence" value="ECO:0007669"/>
    <property type="project" value="TreeGrafter"/>
</dbReference>
<dbReference type="FunFam" id="3.40.1440.10:FF:000001">
    <property type="entry name" value="UvrABC system protein C"/>
    <property type="match status" value="1"/>
</dbReference>
<reference evidence="8 9" key="1">
    <citation type="journal article" date="2016" name="Nat. Commun.">
        <title>Thousands of microbial genomes shed light on interconnected biogeochemical processes in an aquifer system.</title>
        <authorList>
            <person name="Anantharaman K."/>
            <person name="Brown C.T."/>
            <person name="Hug L.A."/>
            <person name="Sharon I."/>
            <person name="Castelle C.J."/>
            <person name="Probst A.J."/>
            <person name="Thomas B.C."/>
            <person name="Singh A."/>
            <person name="Wilkins M.J."/>
            <person name="Karaoz U."/>
            <person name="Brodie E.L."/>
            <person name="Williams K.H."/>
            <person name="Hubbard S.S."/>
            <person name="Banfield J.F."/>
        </authorList>
    </citation>
    <scope>NUCLEOTIDE SEQUENCE [LARGE SCALE GENOMIC DNA]</scope>
</reference>
<evidence type="ECO:0000256" key="1">
    <source>
        <dbReference type="ARBA" id="ARBA00022490"/>
    </source>
</evidence>
<sequence>MQLPDIKQLNIPKGPGCYRFCDKDGKIIYIGKAADLRSRVSSYWRASADHTPAKRAMLKEIASISWVETESEIEALLLESNFIKKYQPPYNVVLRDDKRFVYIKISLDDEIPGVFATRKIDRSGKYFGPFTSAGSVRETLKTIRKIWPYCTERRIKPKPCFYAQINRCTGVCGGRFDLKDYREKVIKPIVLFLEGGKKDIIKKLESRKKELEKIVGANDHASGSGDAAEELAGIKFQLMNMHSVLDHANILGVGEKYAADVVELAKLLNLPKVPRRIEGYDISNIFGREAVGSMVVFSGGEPDKNEYRKFKIRISEDEANDVGMLKEVLERRFKHSKEAKLPIGSLASNVWLDPDLIILDGGKGQLNAGTRVLKKCGLDIPIMSVSKGEGLRSALAPDKIFWPGEAKPLVLPLASPALHIIKRVRDEAHRFAIKYHRELRRKTWLKK</sequence>
<keyword evidence="5" id="KW-0234">DNA repair</keyword>
<keyword evidence="1" id="KW-0963">Cytoplasm</keyword>
<name>A0A1F5SJK5_9BACT</name>
<dbReference type="Gene3D" id="3.30.420.340">
    <property type="entry name" value="UvrC, RNAse H endonuclease domain"/>
    <property type="match status" value="1"/>
</dbReference>
<dbReference type="AlphaFoldDB" id="A0A1F5SJK5"/>
<dbReference type="Gene3D" id="3.40.1440.10">
    <property type="entry name" value="GIY-YIG endonuclease"/>
    <property type="match status" value="1"/>
</dbReference>
<dbReference type="GO" id="GO:0009381">
    <property type="term" value="F:excinuclease ABC activity"/>
    <property type="evidence" value="ECO:0007669"/>
    <property type="project" value="InterPro"/>
</dbReference>
<dbReference type="SUPFAM" id="SSF82771">
    <property type="entry name" value="GIY-YIG endonuclease"/>
    <property type="match status" value="1"/>
</dbReference>
<dbReference type="InterPro" id="IPR047296">
    <property type="entry name" value="GIY-YIG_UvrC_Cho"/>
</dbReference>
<dbReference type="Pfam" id="PF01541">
    <property type="entry name" value="GIY-YIG"/>
    <property type="match status" value="1"/>
</dbReference>
<dbReference type="InterPro" id="IPR000305">
    <property type="entry name" value="GIY-YIG_endonuc"/>
</dbReference>
<evidence type="ECO:0000256" key="4">
    <source>
        <dbReference type="ARBA" id="ARBA00022881"/>
    </source>
</evidence>
<dbReference type="InterPro" id="IPR038476">
    <property type="entry name" value="UvrC_RNase_H_dom_sf"/>
</dbReference>
<feature type="domain" description="UvrC family homology region profile" evidence="7">
    <location>
        <begin position="255"/>
        <end position="373"/>
    </location>
</feature>
<evidence type="ECO:0000256" key="2">
    <source>
        <dbReference type="ARBA" id="ARBA00022763"/>
    </source>
</evidence>
<evidence type="ECO:0000256" key="3">
    <source>
        <dbReference type="ARBA" id="ARBA00022769"/>
    </source>
</evidence>
<dbReference type="STRING" id="1797994.A2227_06345"/>
<dbReference type="EMBL" id="MFGB01000013">
    <property type="protein sequence ID" value="OGF26875.1"/>
    <property type="molecule type" value="Genomic_DNA"/>
</dbReference>
<evidence type="ECO:0000313" key="8">
    <source>
        <dbReference type="EMBL" id="OGF26875.1"/>
    </source>
</evidence>
<dbReference type="CDD" id="cd10434">
    <property type="entry name" value="GIY-YIG_UvrC_Cho"/>
    <property type="match status" value="1"/>
</dbReference>